<gene>
    <name evidence="2" type="ORF">PAL_GLEAN10008076</name>
</gene>
<keyword evidence="3" id="KW-1185">Reference proteome</keyword>
<dbReference type="AlphaFoldDB" id="L5K042"/>
<dbReference type="InParanoid" id="L5K042"/>
<sequence>MVSIHGAFGTGRWPDPRPTLPGSRDDSARKNRLGPNAPERDAAARTVRHGLGPATAGGTHHSPGARAPSALTQRRDRGLRPARAATEAENWLAGRMHLRLLGCT</sequence>
<evidence type="ECO:0000313" key="2">
    <source>
        <dbReference type="EMBL" id="ELK05054.1"/>
    </source>
</evidence>
<proteinExistence type="predicted"/>
<accession>L5K042</accession>
<dbReference type="Proteomes" id="UP000010552">
    <property type="component" value="Unassembled WGS sequence"/>
</dbReference>
<feature type="region of interest" description="Disordered" evidence="1">
    <location>
        <begin position="1"/>
        <end position="84"/>
    </location>
</feature>
<evidence type="ECO:0000256" key="1">
    <source>
        <dbReference type="SAM" id="MobiDB-lite"/>
    </source>
</evidence>
<evidence type="ECO:0000313" key="3">
    <source>
        <dbReference type="Proteomes" id="UP000010552"/>
    </source>
</evidence>
<dbReference type="EMBL" id="KB031047">
    <property type="protein sequence ID" value="ELK05054.1"/>
    <property type="molecule type" value="Genomic_DNA"/>
</dbReference>
<name>L5K042_PTEAL</name>
<reference evidence="3" key="1">
    <citation type="journal article" date="2013" name="Science">
        <title>Comparative analysis of bat genomes provides insight into the evolution of flight and immunity.</title>
        <authorList>
            <person name="Zhang G."/>
            <person name="Cowled C."/>
            <person name="Shi Z."/>
            <person name="Huang Z."/>
            <person name="Bishop-Lilly K.A."/>
            <person name="Fang X."/>
            <person name="Wynne J.W."/>
            <person name="Xiong Z."/>
            <person name="Baker M.L."/>
            <person name="Zhao W."/>
            <person name="Tachedjian M."/>
            <person name="Zhu Y."/>
            <person name="Zhou P."/>
            <person name="Jiang X."/>
            <person name="Ng J."/>
            <person name="Yang L."/>
            <person name="Wu L."/>
            <person name="Xiao J."/>
            <person name="Feng Y."/>
            <person name="Chen Y."/>
            <person name="Sun X."/>
            <person name="Zhang Y."/>
            <person name="Marsh G.A."/>
            <person name="Crameri G."/>
            <person name="Broder C.C."/>
            <person name="Frey K.G."/>
            <person name="Wang L.F."/>
            <person name="Wang J."/>
        </authorList>
    </citation>
    <scope>NUCLEOTIDE SEQUENCE [LARGE SCALE GENOMIC DNA]</scope>
</reference>
<organism evidence="2 3">
    <name type="scientific">Pteropus alecto</name>
    <name type="common">Black flying fox</name>
    <dbReference type="NCBI Taxonomy" id="9402"/>
    <lineage>
        <taxon>Eukaryota</taxon>
        <taxon>Metazoa</taxon>
        <taxon>Chordata</taxon>
        <taxon>Craniata</taxon>
        <taxon>Vertebrata</taxon>
        <taxon>Euteleostomi</taxon>
        <taxon>Mammalia</taxon>
        <taxon>Eutheria</taxon>
        <taxon>Laurasiatheria</taxon>
        <taxon>Chiroptera</taxon>
        <taxon>Yinpterochiroptera</taxon>
        <taxon>Pteropodoidea</taxon>
        <taxon>Pteropodidae</taxon>
        <taxon>Pteropodinae</taxon>
        <taxon>Pteropus</taxon>
    </lineage>
</organism>
<protein>
    <submittedName>
        <fullName evidence="2">Uncharacterized protein</fullName>
    </submittedName>
</protein>